<dbReference type="RefSeq" id="XP_009550030.1">
    <property type="nucleotide sequence ID" value="XM_009551735.1"/>
</dbReference>
<evidence type="ECO:0000313" key="1">
    <source>
        <dbReference type="EMBL" id="ETW78025.1"/>
    </source>
</evidence>
<reference evidence="1 2" key="1">
    <citation type="journal article" date="2012" name="New Phytol.">
        <title>Insight into trade-off between wood decay and parasitism from the genome of a fungal forest pathogen.</title>
        <authorList>
            <person name="Olson A."/>
            <person name="Aerts A."/>
            <person name="Asiegbu F."/>
            <person name="Belbahri L."/>
            <person name="Bouzid O."/>
            <person name="Broberg A."/>
            <person name="Canback B."/>
            <person name="Coutinho P.M."/>
            <person name="Cullen D."/>
            <person name="Dalman K."/>
            <person name="Deflorio G."/>
            <person name="van Diepen L.T."/>
            <person name="Dunand C."/>
            <person name="Duplessis S."/>
            <person name="Durling M."/>
            <person name="Gonthier P."/>
            <person name="Grimwood J."/>
            <person name="Fossdal C.G."/>
            <person name="Hansson D."/>
            <person name="Henrissat B."/>
            <person name="Hietala A."/>
            <person name="Himmelstrand K."/>
            <person name="Hoffmeister D."/>
            <person name="Hogberg N."/>
            <person name="James T.Y."/>
            <person name="Karlsson M."/>
            <person name="Kohler A."/>
            <person name="Kues U."/>
            <person name="Lee Y.H."/>
            <person name="Lin Y.C."/>
            <person name="Lind M."/>
            <person name="Lindquist E."/>
            <person name="Lombard V."/>
            <person name="Lucas S."/>
            <person name="Lunden K."/>
            <person name="Morin E."/>
            <person name="Murat C."/>
            <person name="Park J."/>
            <person name="Raffaello T."/>
            <person name="Rouze P."/>
            <person name="Salamov A."/>
            <person name="Schmutz J."/>
            <person name="Solheim H."/>
            <person name="Stahlberg J."/>
            <person name="Velez H."/>
            <person name="de Vries R.P."/>
            <person name="Wiebenga A."/>
            <person name="Woodward S."/>
            <person name="Yakovlev I."/>
            <person name="Garbelotto M."/>
            <person name="Martin F."/>
            <person name="Grigoriev I.V."/>
            <person name="Stenlid J."/>
        </authorList>
    </citation>
    <scope>NUCLEOTIDE SEQUENCE [LARGE SCALE GENOMIC DNA]</scope>
    <source>
        <strain evidence="1 2">TC 32-1</strain>
    </source>
</reference>
<accession>W4JY46</accession>
<name>W4JY46_HETIT</name>
<dbReference type="AlphaFoldDB" id="W4JY46"/>
<dbReference type="InParanoid" id="W4JY46"/>
<dbReference type="Proteomes" id="UP000030671">
    <property type="component" value="Unassembled WGS sequence"/>
</dbReference>
<proteinExistence type="predicted"/>
<dbReference type="EMBL" id="KI925462">
    <property type="protein sequence ID" value="ETW78025.1"/>
    <property type="molecule type" value="Genomic_DNA"/>
</dbReference>
<sequence>MPVAHTSSSSVRYGCYTRRSEDPPGLAVYRTRDTCGRRRALPPTSTIDSPVPVLAHVDGSAQAECARFVQRKKNTCFCGNHALNVAIAIYLARLDEKVHKDIVHDSVQCRAGAFRMSNMKPTATAS</sequence>
<dbReference type="GeneID" id="20667295"/>
<evidence type="ECO:0000313" key="2">
    <source>
        <dbReference type="Proteomes" id="UP000030671"/>
    </source>
</evidence>
<keyword evidence="2" id="KW-1185">Reference proteome</keyword>
<protein>
    <submittedName>
        <fullName evidence="1">Uncharacterized protein</fullName>
    </submittedName>
</protein>
<dbReference type="HOGENOM" id="CLU_1981862_0_0_1"/>
<gene>
    <name evidence="1" type="ORF">HETIRDRAFT_148738</name>
</gene>
<organism evidence="1 2">
    <name type="scientific">Heterobasidion irregulare (strain TC 32-1)</name>
    <dbReference type="NCBI Taxonomy" id="747525"/>
    <lineage>
        <taxon>Eukaryota</taxon>
        <taxon>Fungi</taxon>
        <taxon>Dikarya</taxon>
        <taxon>Basidiomycota</taxon>
        <taxon>Agaricomycotina</taxon>
        <taxon>Agaricomycetes</taxon>
        <taxon>Russulales</taxon>
        <taxon>Bondarzewiaceae</taxon>
        <taxon>Heterobasidion</taxon>
        <taxon>Heterobasidion annosum species complex</taxon>
    </lineage>
</organism>
<dbReference type="KEGG" id="hir:HETIRDRAFT_148738"/>